<proteinExistence type="predicted"/>
<reference evidence="1 2" key="1">
    <citation type="submission" date="2018-04" db="EMBL/GenBank/DDBJ databases">
        <title>Pelagivirga bohaiensis gen. nov., sp. nov., a bacterium isolated from the Bohai Sea.</title>
        <authorList>
            <person name="Ji X."/>
        </authorList>
    </citation>
    <scope>NUCLEOTIDE SEQUENCE [LARGE SCALE GENOMIC DNA]</scope>
    <source>
        <strain evidence="1 2">BH-SD19</strain>
    </source>
</reference>
<comment type="caution">
    <text evidence="1">The sequence shown here is derived from an EMBL/GenBank/DDBJ whole genome shotgun (WGS) entry which is preliminary data.</text>
</comment>
<protein>
    <recommendedName>
        <fullName evidence="3">DUF3768 domain-containing protein</fullName>
    </recommendedName>
</protein>
<sequence>MTEAEHQARRIAEQNDQFRKHVLTGGPAGTPQGRIVMTRAVAEVGPTFQMEVTRAVMADETFTEDNDPYGDHTFGAVTVQGRKVWWKIDLYDLDYCWGSETPDDPSQTRRVLTVMFPSDY</sequence>
<name>A0A2T7G2U8_9RHOB</name>
<dbReference type="OrthoDB" id="1495368at2"/>
<gene>
    <name evidence="1" type="ORF">DC366_17600</name>
</gene>
<dbReference type="Pfam" id="PF12599">
    <property type="entry name" value="DUF3768"/>
    <property type="match status" value="1"/>
</dbReference>
<evidence type="ECO:0000313" key="1">
    <source>
        <dbReference type="EMBL" id="PVA08749.1"/>
    </source>
</evidence>
<accession>A0A2T7G2U8</accession>
<dbReference type="Proteomes" id="UP000244446">
    <property type="component" value="Unassembled WGS sequence"/>
</dbReference>
<dbReference type="AlphaFoldDB" id="A0A2T7G2U8"/>
<organism evidence="1 2">
    <name type="scientific">Pelagivirga sediminicola</name>
    <dbReference type="NCBI Taxonomy" id="2170575"/>
    <lineage>
        <taxon>Bacteria</taxon>
        <taxon>Pseudomonadati</taxon>
        <taxon>Pseudomonadota</taxon>
        <taxon>Alphaproteobacteria</taxon>
        <taxon>Rhodobacterales</taxon>
        <taxon>Paracoccaceae</taxon>
        <taxon>Pelagivirga</taxon>
    </lineage>
</organism>
<dbReference type="EMBL" id="QCYH01000018">
    <property type="protein sequence ID" value="PVA08749.1"/>
    <property type="molecule type" value="Genomic_DNA"/>
</dbReference>
<evidence type="ECO:0008006" key="3">
    <source>
        <dbReference type="Google" id="ProtNLM"/>
    </source>
</evidence>
<evidence type="ECO:0000313" key="2">
    <source>
        <dbReference type="Proteomes" id="UP000244446"/>
    </source>
</evidence>
<keyword evidence="2" id="KW-1185">Reference proteome</keyword>
<dbReference type="InterPro" id="IPR022243">
    <property type="entry name" value="DUF3768"/>
</dbReference>